<comment type="caution">
    <text evidence="2">The sequence shown here is derived from an EMBL/GenBank/DDBJ whole genome shotgun (WGS) entry which is preliminary data.</text>
</comment>
<feature type="region of interest" description="Disordered" evidence="1">
    <location>
        <begin position="1"/>
        <end position="32"/>
    </location>
</feature>
<evidence type="ECO:0000256" key="1">
    <source>
        <dbReference type="SAM" id="MobiDB-lite"/>
    </source>
</evidence>
<evidence type="ECO:0000313" key="3">
    <source>
        <dbReference type="Proteomes" id="UP000614221"/>
    </source>
</evidence>
<dbReference type="EMBL" id="BMPD01000003">
    <property type="protein sequence ID" value="GGK66867.1"/>
    <property type="molecule type" value="Genomic_DNA"/>
</dbReference>
<dbReference type="AlphaFoldDB" id="A0A830ERP6"/>
<gene>
    <name evidence="2" type="ORF">GCM10009067_19020</name>
</gene>
<accession>A0A830ERP6</accession>
<reference evidence="2" key="2">
    <citation type="submission" date="2020-09" db="EMBL/GenBank/DDBJ databases">
        <authorList>
            <person name="Sun Q."/>
            <person name="Ohkuma M."/>
        </authorList>
    </citation>
    <scope>NUCLEOTIDE SEQUENCE</scope>
    <source>
        <strain evidence="2">JCM 19018</strain>
    </source>
</reference>
<feature type="compositionally biased region" description="Polar residues" evidence="1">
    <location>
        <begin position="1"/>
        <end position="11"/>
    </location>
</feature>
<evidence type="ECO:0000313" key="2">
    <source>
        <dbReference type="EMBL" id="GGK66867.1"/>
    </source>
</evidence>
<proteinExistence type="predicted"/>
<dbReference type="Proteomes" id="UP000614221">
    <property type="component" value="Unassembled WGS sequence"/>
</dbReference>
<reference evidence="2" key="1">
    <citation type="journal article" date="2014" name="Int. J. Syst. Evol. Microbiol.">
        <title>Complete genome sequence of Corynebacterium casei LMG S-19264T (=DSM 44701T), isolated from a smear-ripened cheese.</title>
        <authorList>
            <consortium name="US DOE Joint Genome Institute (JGI-PGF)"/>
            <person name="Walter F."/>
            <person name="Albersmeier A."/>
            <person name="Kalinowski J."/>
            <person name="Ruckert C."/>
        </authorList>
    </citation>
    <scope>NUCLEOTIDE SEQUENCE</scope>
    <source>
        <strain evidence="2">JCM 19018</strain>
    </source>
</reference>
<protein>
    <submittedName>
        <fullName evidence="2">Uncharacterized protein</fullName>
    </submittedName>
</protein>
<organism evidence="2 3">
    <name type="scientific">Haloarcula sebkhae</name>
    <dbReference type="NCBI Taxonomy" id="932660"/>
    <lineage>
        <taxon>Archaea</taxon>
        <taxon>Methanobacteriati</taxon>
        <taxon>Methanobacteriota</taxon>
        <taxon>Stenosarchaea group</taxon>
        <taxon>Halobacteria</taxon>
        <taxon>Halobacteriales</taxon>
        <taxon>Haloarculaceae</taxon>
        <taxon>Haloarcula</taxon>
    </lineage>
</organism>
<sequence length="125" mass="13698">MKRGNTDTAPTRPTRMDEPEAVDDWPHRPFSPAEASALLDDIDGAVAVWVMHYDNDVRSAVVLDDAPEDAVIDIVVETDAAFEMYSYTSGVWMDYGTQRKDDPDAPPMAGTLDSYDVLAGESETA</sequence>
<name>A0A830ERP6_9EURY</name>